<proteinExistence type="predicted"/>
<name>A0A0A1TDN0_9HYPO</name>
<dbReference type="GO" id="GO:0008270">
    <property type="term" value="F:zinc ion binding"/>
    <property type="evidence" value="ECO:0007669"/>
    <property type="project" value="InterPro"/>
</dbReference>
<evidence type="ECO:0000256" key="2">
    <source>
        <dbReference type="ARBA" id="ARBA00023242"/>
    </source>
</evidence>
<protein>
    <recommendedName>
        <fullName evidence="4">Zn(2)-C6 fungal-type domain-containing protein</fullName>
    </recommendedName>
</protein>
<dbReference type="AlphaFoldDB" id="A0A0A1TDN0"/>
<dbReference type="OrthoDB" id="4236860at2759"/>
<comment type="subcellular location">
    <subcellularLocation>
        <location evidence="1">Nucleus</location>
    </subcellularLocation>
</comment>
<dbReference type="SMART" id="SM00066">
    <property type="entry name" value="GAL4"/>
    <property type="match status" value="2"/>
</dbReference>
<dbReference type="HOGENOM" id="CLU_021747_1_0_1"/>
<organism evidence="5 6">
    <name type="scientific">[Torrubiella] hemipterigena</name>
    <dbReference type="NCBI Taxonomy" id="1531966"/>
    <lineage>
        <taxon>Eukaryota</taxon>
        <taxon>Fungi</taxon>
        <taxon>Dikarya</taxon>
        <taxon>Ascomycota</taxon>
        <taxon>Pezizomycotina</taxon>
        <taxon>Sordariomycetes</taxon>
        <taxon>Hypocreomycetidae</taxon>
        <taxon>Hypocreales</taxon>
        <taxon>Clavicipitaceae</taxon>
        <taxon>Clavicipitaceae incertae sedis</taxon>
        <taxon>'Torrubiella' clade</taxon>
    </lineage>
</organism>
<dbReference type="PROSITE" id="PS50048">
    <property type="entry name" value="ZN2_CY6_FUNGAL_2"/>
    <property type="match status" value="2"/>
</dbReference>
<dbReference type="PANTHER" id="PTHR31001:SF58">
    <property type="entry name" value="ZN(II)2CYS6 TRANSCRIPTION FACTOR (EUROFUNG)"/>
    <property type="match status" value="1"/>
</dbReference>
<dbReference type="Gene3D" id="4.10.240.10">
    <property type="entry name" value="Zn(2)-C6 fungal-type DNA-binding domain"/>
    <property type="match status" value="2"/>
</dbReference>
<accession>A0A0A1TDN0</accession>
<dbReference type="STRING" id="1531966.A0A0A1TDN0"/>
<evidence type="ECO:0000313" key="6">
    <source>
        <dbReference type="Proteomes" id="UP000039046"/>
    </source>
</evidence>
<dbReference type="InterPro" id="IPR050613">
    <property type="entry name" value="Sec_Metabolite_Reg"/>
</dbReference>
<dbReference type="SUPFAM" id="SSF57701">
    <property type="entry name" value="Zn2/Cys6 DNA-binding domain"/>
    <property type="match status" value="2"/>
</dbReference>
<gene>
    <name evidence="5" type="ORF">VHEMI08477</name>
</gene>
<dbReference type="CDD" id="cd12148">
    <property type="entry name" value="fungal_TF_MHR"/>
    <property type="match status" value="1"/>
</dbReference>
<feature type="region of interest" description="Disordered" evidence="3">
    <location>
        <begin position="185"/>
        <end position="224"/>
    </location>
</feature>
<evidence type="ECO:0000256" key="3">
    <source>
        <dbReference type="SAM" id="MobiDB-lite"/>
    </source>
</evidence>
<evidence type="ECO:0000313" key="5">
    <source>
        <dbReference type="EMBL" id="CEJ92849.1"/>
    </source>
</evidence>
<keyword evidence="2" id="KW-0539">Nucleus</keyword>
<dbReference type="InterPro" id="IPR036864">
    <property type="entry name" value="Zn2-C6_fun-type_DNA-bd_sf"/>
</dbReference>
<dbReference type="Pfam" id="PF00172">
    <property type="entry name" value="Zn_clus"/>
    <property type="match status" value="2"/>
</dbReference>
<feature type="domain" description="Zn(2)-C6 fungal-type" evidence="4">
    <location>
        <begin position="6"/>
        <end position="36"/>
    </location>
</feature>
<dbReference type="InterPro" id="IPR001138">
    <property type="entry name" value="Zn2Cys6_DnaBD"/>
</dbReference>
<dbReference type="PANTHER" id="PTHR31001">
    <property type="entry name" value="UNCHARACTERIZED TRANSCRIPTIONAL REGULATORY PROTEIN"/>
    <property type="match status" value="1"/>
</dbReference>
<feature type="domain" description="Zn(2)-C6 fungal-type" evidence="4">
    <location>
        <begin position="157"/>
        <end position="188"/>
    </location>
</feature>
<sequence length="716" mass="81018">MREVKTCHRCRHFKRRCDLEKPSCSRCVQAGVRCSFDINQVVPLRDPVVSKKVASVPTTADYVTAMMANGPPQHMDHGLPMQAYSTYPNDAAFFASFGSNDTMIRPDGLISPTITSESPEPQLFPLPDNSRLLHSPHSSNVSTTTRVIRKRKRNCLSCHRCHRLKVKCDKELPCSRCQNSGNGSNCYYSPTKESDPSDNKSPSKARSIPNMALDPSKREESPTGVVTEEWQIAYKDRGAGHWMDLIGRIRQFSGNNERLIQALFANAGTDRCMSRVNLPHNFPFGGLEATKYYSRESITRLIESQRSKCAAFIESYFELWDTINPVVDRQIFSQEVERYWLDPASADFSWLSQFLMVLGMGCFGLSDEPPEAIELMVAAGACLMQTKFMLRPNLLDVKALCIMVLAKVACNPVCWAQDSCWALQGTLMRTAHILGLPDEGVTGVTSARSPAEMKAFKKLWLTIMFMDIKCALCVGMMPQTLPEYLIGYTADSPDWGPEDSMQRVLCQALPTVLQVVIEINSKEFRLSYPDVLRYNSKLRELMIIAQQTCINPTQRILTDLLLRQCLMVLQRPYAMHNDGPRLYPDSYWGSLECAMALLMHFREFWCDTTHRRMDLVGRPFIVDIFTATLTAYVHVLRAEAPLSDTTAKNMAIPPRQIIFDLLSSCVEIWAAEDHRSYCWHVANQLHQTVLSLIPTVSEIPFQLSLHTPIHHGNIFM</sequence>
<reference evidence="5 6" key="1">
    <citation type="journal article" date="2015" name="Genome Announc.">
        <title>Draft Genome Sequence and Gene Annotation of the Entomopathogenic Fungus Verticillium hemipterigenum.</title>
        <authorList>
            <person name="Horn F."/>
            <person name="Habel A."/>
            <person name="Scharf D.H."/>
            <person name="Dworschak J."/>
            <person name="Brakhage A.A."/>
            <person name="Guthke R."/>
            <person name="Hertweck C."/>
            <person name="Linde J."/>
        </authorList>
    </citation>
    <scope>NUCLEOTIDE SEQUENCE [LARGE SCALE GENOMIC DNA]</scope>
</reference>
<keyword evidence="6" id="KW-1185">Reference proteome</keyword>
<evidence type="ECO:0000256" key="1">
    <source>
        <dbReference type="ARBA" id="ARBA00004123"/>
    </source>
</evidence>
<dbReference type="GO" id="GO:0005634">
    <property type="term" value="C:nucleus"/>
    <property type="evidence" value="ECO:0007669"/>
    <property type="project" value="UniProtKB-SubCell"/>
</dbReference>
<dbReference type="PROSITE" id="PS00463">
    <property type="entry name" value="ZN2_CY6_FUNGAL_1"/>
    <property type="match status" value="2"/>
</dbReference>
<dbReference type="CDD" id="cd00067">
    <property type="entry name" value="GAL4"/>
    <property type="match status" value="2"/>
</dbReference>
<evidence type="ECO:0000259" key="4">
    <source>
        <dbReference type="PROSITE" id="PS50048"/>
    </source>
</evidence>
<dbReference type="Proteomes" id="UP000039046">
    <property type="component" value="Unassembled WGS sequence"/>
</dbReference>
<dbReference type="GO" id="GO:0000981">
    <property type="term" value="F:DNA-binding transcription factor activity, RNA polymerase II-specific"/>
    <property type="evidence" value="ECO:0007669"/>
    <property type="project" value="InterPro"/>
</dbReference>
<dbReference type="EMBL" id="CDHN01000005">
    <property type="protein sequence ID" value="CEJ92849.1"/>
    <property type="molecule type" value="Genomic_DNA"/>
</dbReference>